<dbReference type="Proteomes" id="UP000001861">
    <property type="component" value="Unassembled WGS sequence"/>
</dbReference>
<comment type="function">
    <text evidence="4">Inhibits the enzyme activity of ATPase.</text>
</comment>
<dbReference type="GO" id="GO:0005739">
    <property type="term" value="C:mitochondrion"/>
    <property type="evidence" value="ECO:0007669"/>
    <property type="project" value="UniProtKB-SubCell"/>
</dbReference>
<dbReference type="STRING" id="240176.A8NIS2"/>
<dbReference type="GO" id="GO:0042030">
    <property type="term" value="F:ATPase inhibitor activity"/>
    <property type="evidence" value="ECO:0007669"/>
    <property type="project" value="InterPro"/>
</dbReference>
<dbReference type="InParanoid" id="A8NIS2"/>
<evidence type="ECO:0000313" key="7">
    <source>
        <dbReference type="EMBL" id="EAU87751.2"/>
    </source>
</evidence>
<protein>
    <recommendedName>
        <fullName evidence="4">ATPase inhibitor, mitochondrial</fullName>
    </recommendedName>
</protein>
<sequence>MLALRRLATPRALPTAALTSVRHYSLGRSEGSVAQSKEFSKKEKAHEDQYVKRHEAEQLAKLKASIEAKKAELKDLENQHEALEKNQK</sequence>
<dbReference type="HOGENOM" id="CLU_145563_3_0_1"/>
<evidence type="ECO:0000256" key="2">
    <source>
        <dbReference type="ARBA" id="ARBA00010901"/>
    </source>
</evidence>
<keyword evidence="8" id="KW-1185">Reference proteome</keyword>
<dbReference type="OrthoDB" id="5532350at2759"/>
<keyword evidence="5" id="KW-0175">Coiled coil</keyword>
<evidence type="ECO:0000256" key="4">
    <source>
        <dbReference type="RuleBase" id="RU368087"/>
    </source>
</evidence>
<comment type="caution">
    <text evidence="7">The sequence shown here is derived from an EMBL/GenBank/DDBJ whole genome shotgun (WGS) entry which is preliminary data.</text>
</comment>
<gene>
    <name evidence="7" type="ORF">CC1G_11029</name>
</gene>
<dbReference type="eggNOG" id="ENOG502R2XC">
    <property type="taxonomic scope" value="Eukaryota"/>
</dbReference>
<name>A8NIS2_COPC7</name>
<dbReference type="EMBL" id="AACS02000010">
    <property type="protein sequence ID" value="EAU87751.2"/>
    <property type="molecule type" value="Genomic_DNA"/>
</dbReference>
<evidence type="ECO:0000313" key="8">
    <source>
        <dbReference type="Proteomes" id="UP000001861"/>
    </source>
</evidence>
<dbReference type="Pfam" id="PF04568">
    <property type="entry name" value="IATP"/>
    <property type="match status" value="1"/>
</dbReference>
<proteinExistence type="inferred from homology"/>
<dbReference type="AlphaFoldDB" id="A8NIS2"/>
<reference evidence="7 8" key="1">
    <citation type="journal article" date="2010" name="Proc. Natl. Acad. Sci. U.S.A.">
        <title>Insights into evolution of multicellular fungi from the assembled chromosomes of the mushroom Coprinopsis cinerea (Coprinus cinereus).</title>
        <authorList>
            <person name="Stajich J.E."/>
            <person name="Wilke S.K."/>
            <person name="Ahren D."/>
            <person name="Au C.H."/>
            <person name="Birren B.W."/>
            <person name="Borodovsky M."/>
            <person name="Burns C."/>
            <person name="Canback B."/>
            <person name="Casselton L.A."/>
            <person name="Cheng C.K."/>
            <person name="Deng J."/>
            <person name="Dietrich F.S."/>
            <person name="Fargo D.C."/>
            <person name="Farman M.L."/>
            <person name="Gathman A.C."/>
            <person name="Goldberg J."/>
            <person name="Guigo R."/>
            <person name="Hoegger P.J."/>
            <person name="Hooker J.B."/>
            <person name="Huggins A."/>
            <person name="James T.Y."/>
            <person name="Kamada T."/>
            <person name="Kilaru S."/>
            <person name="Kodira C."/>
            <person name="Kues U."/>
            <person name="Kupfer D."/>
            <person name="Kwan H.S."/>
            <person name="Lomsadze A."/>
            <person name="Li W."/>
            <person name="Lilly W.W."/>
            <person name="Ma L.J."/>
            <person name="Mackey A.J."/>
            <person name="Manning G."/>
            <person name="Martin F."/>
            <person name="Muraguchi H."/>
            <person name="Natvig D.O."/>
            <person name="Palmerini H."/>
            <person name="Ramesh M.A."/>
            <person name="Rehmeyer C.J."/>
            <person name="Roe B.A."/>
            <person name="Shenoy N."/>
            <person name="Stanke M."/>
            <person name="Ter-Hovhannisyan V."/>
            <person name="Tunlid A."/>
            <person name="Velagapudi R."/>
            <person name="Vision T.J."/>
            <person name="Zeng Q."/>
            <person name="Zolan M.E."/>
            <person name="Pukkila P.J."/>
        </authorList>
    </citation>
    <scope>NUCLEOTIDE SEQUENCE [LARGE SCALE GENOMIC DNA]</scope>
    <source>
        <strain evidence="8">Okayama-7 / 130 / ATCC MYA-4618 / FGSC 9003</strain>
    </source>
</reference>
<evidence type="ECO:0000256" key="5">
    <source>
        <dbReference type="SAM" id="Coils"/>
    </source>
</evidence>
<feature type="coiled-coil region" evidence="5">
    <location>
        <begin position="52"/>
        <end position="86"/>
    </location>
</feature>
<evidence type="ECO:0000256" key="6">
    <source>
        <dbReference type="SAM" id="MobiDB-lite"/>
    </source>
</evidence>
<accession>A8NIS2</accession>
<dbReference type="RefSeq" id="XP_001834059.2">
    <property type="nucleotide sequence ID" value="XM_001834007.2"/>
</dbReference>
<comment type="similarity">
    <text evidence="2 4">Belongs to the ATPase inhibitor family.</text>
</comment>
<evidence type="ECO:0000256" key="3">
    <source>
        <dbReference type="ARBA" id="ARBA00023128"/>
    </source>
</evidence>
<keyword evidence="3" id="KW-0496">Mitochondrion</keyword>
<feature type="compositionally biased region" description="Basic and acidic residues" evidence="6">
    <location>
        <begin position="38"/>
        <end position="49"/>
    </location>
</feature>
<dbReference type="OMA" id="PASMFVR"/>
<dbReference type="VEuPathDB" id="FungiDB:CC1G_11029"/>
<organism evidence="7 8">
    <name type="scientific">Coprinopsis cinerea (strain Okayama-7 / 130 / ATCC MYA-4618 / FGSC 9003)</name>
    <name type="common">Inky cap fungus</name>
    <name type="synonym">Hormographiella aspergillata</name>
    <dbReference type="NCBI Taxonomy" id="240176"/>
    <lineage>
        <taxon>Eukaryota</taxon>
        <taxon>Fungi</taxon>
        <taxon>Dikarya</taxon>
        <taxon>Basidiomycota</taxon>
        <taxon>Agaricomycotina</taxon>
        <taxon>Agaricomycetes</taxon>
        <taxon>Agaricomycetidae</taxon>
        <taxon>Agaricales</taxon>
        <taxon>Agaricineae</taxon>
        <taxon>Psathyrellaceae</taxon>
        <taxon>Coprinopsis</taxon>
    </lineage>
</organism>
<feature type="region of interest" description="Disordered" evidence="6">
    <location>
        <begin position="27"/>
        <end position="49"/>
    </location>
</feature>
<dbReference type="InterPro" id="IPR007648">
    <property type="entry name" value="ATPase_inhibitor_mt"/>
</dbReference>
<evidence type="ECO:0000256" key="1">
    <source>
        <dbReference type="ARBA" id="ARBA00004173"/>
    </source>
</evidence>
<dbReference type="GeneID" id="6010564"/>
<dbReference type="Gene3D" id="1.20.5.500">
    <property type="entry name" value="Single helix bin"/>
    <property type="match status" value="1"/>
</dbReference>
<comment type="subcellular location">
    <subcellularLocation>
        <location evidence="1">Mitochondrion</location>
    </subcellularLocation>
</comment>
<dbReference type="KEGG" id="cci:CC1G_11029"/>